<reference evidence="3 4" key="1">
    <citation type="submission" date="2020-12" db="EMBL/GenBank/DDBJ databases">
        <authorList>
            <person name="Zhou J."/>
        </authorList>
    </citation>
    <scope>NUCLEOTIDE SEQUENCE [LARGE SCALE GENOMIC DNA]</scope>
    <source>
        <strain evidence="3 4">CCUG 61299</strain>
    </source>
</reference>
<name>A0A7T7S2G9_9ACTO</name>
<dbReference type="AlphaFoldDB" id="A0A7T7S2G9"/>
<sequence>MRTRQAVNPVAQHRPGQARRGLAPRPRRTLSPQERQRLVWIGKGVAAVLGVIVISVLLIWGTAAYREMVRQQNAEAAARAQKTVYPVPSSCAPGDLEVRVNLPDTVAVGAGATVNLEFVNQGVEDCLLDTSAESLTMLVTSGGQTVWDSQVCPAGDAGGTLLLPGSAATAVDPAGLVPTPAAAGLSSSATASLHWDGKVSGPGCAADKATVAGAGTYHLRVALGGEDVLGDRVFVVR</sequence>
<keyword evidence="4" id="KW-1185">Reference proteome</keyword>
<proteinExistence type="predicted"/>
<evidence type="ECO:0008006" key="5">
    <source>
        <dbReference type="Google" id="ProtNLM"/>
    </source>
</evidence>
<accession>A0A7T7S2G9</accession>
<protein>
    <recommendedName>
        <fullName evidence="5">DUF4232 domain-containing protein</fullName>
    </recommendedName>
</protein>
<gene>
    <name evidence="3" type="ORF">JG540_02010</name>
</gene>
<dbReference type="Proteomes" id="UP000595895">
    <property type="component" value="Chromosome"/>
</dbReference>
<evidence type="ECO:0000256" key="1">
    <source>
        <dbReference type="SAM" id="MobiDB-lite"/>
    </source>
</evidence>
<feature type="region of interest" description="Disordered" evidence="1">
    <location>
        <begin position="1"/>
        <end position="30"/>
    </location>
</feature>
<organism evidence="3 4">
    <name type="scientific">Actinomyces weissii</name>
    <dbReference type="NCBI Taxonomy" id="675090"/>
    <lineage>
        <taxon>Bacteria</taxon>
        <taxon>Bacillati</taxon>
        <taxon>Actinomycetota</taxon>
        <taxon>Actinomycetes</taxon>
        <taxon>Actinomycetales</taxon>
        <taxon>Actinomycetaceae</taxon>
        <taxon>Actinomyces</taxon>
    </lineage>
</organism>
<keyword evidence="2" id="KW-0812">Transmembrane</keyword>
<evidence type="ECO:0000256" key="2">
    <source>
        <dbReference type="SAM" id="Phobius"/>
    </source>
</evidence>
<feature type="transmembrane region" description="Helical" evidence="2">
    <location>
        <begin position="38"/>
        <end position="60"/>
    </location>
</feature>
<dbReference type="KEGG" id="awe:JG540_02010"/>
<dbReference type="EMBL" id="CP066802">
    <property type="protein sequence ID" value="QQM67680.1"/>
    <property type="molecule type" value="Genomic_DNA"/>
</dbReference>
<evidence type="ECO:0000313" key="3">
    <source>
        <dbReference type="EMBL" id="QQM67680.1"/>
    </source>
</evidence>
<evidence type="ECO:0000313" key="4">
    <source>
        <dbReference type="Proteomes" id="UP000595895"/>
    </source>
</evidence>
<keyword evidence="2" id="KW-1133">Transmembrane helix</keyword>
<dbReference type="RefSeq" id="WP_200276501.1">
    <property type="nucleotide sequence ID" value="NZ_CP066802.1"/>
</dbReference>
<keyword evidence="2" id="KW-0472">Membrane</keyword>